<gene>
    <name evidence="2" type="ORF">ABEB36_000682</name>
</gene>
<dbReference type="Proteomes" id="UP001566132">
    <property type="component" value="Unassembled WGS sequence"/>
</dbReference>
<comment type="subcellular location">
    <subcellularLocation>
        <location evidence="1">Nucleus</location>
    </subcellularLocation>
</comment>
<protein>
    <recommendedName>
        <fullName evidence="4">HTH psq-type domain-containing protein</fullName>
    </recommendedName>
</protein>
<dbReference type="AlphaFoldDB" id="A0ABD1FC45"/>
<accession>A0ABD1FC45</accession>
<proteinExistence type="predicted"/>
<dbReference type="GO" id="GO:0005634">
    <property type="term" value="C:nucleus"/>
    <property type="evidence" value="ECO:0007669"/>
    <property type="project" value="UniProtKB-SubCell"/>
</dbReference>
<dbReference type="EMBL" id="JBDJPC010000001">
    <property type="protein sequence ID" value="KAL1516835.1"/>
    <property type="molecule type" value="Genomic_DNA"/>
</dbReference>
<comment type="caution">
    <text evidence="2">The sequence shown here is derived from an EMBL/GenBank/DDBJ whole genome shotgun (WGS) entry which is preliminary data.</text>
</comment>
<evidence type="ECO:0000313" key="2">
    <source>
        <dbReference type="EMBL" id="KAL1516835.1"/>
    </source>
</evidence>
<evidence type="ECO:0008006" key="4">
    <source>
        <dbReference type="Google" id="ProtNLM"/>
    </source>
</evidence>
<reference evidence="2 3" key="1">
    <citation type="submission" date="2024-05" db="EMBL/GenBank/DDBJ databases">
        <title>Genetic variation in Jamaican populations of the coffee berry borer (Hypothenemus hampei).</title>
        <authorList>
            <person name="Errbii M."/>
            <person name="Myrie A."/>
        </authorList>
    </citation>
    <scope>NUCLEOTIDE SEQUENCE [LARGE SCALE GENOMIC DNA]</scope>
    <source>
        <strain evidence="2">JA-Hopewell-2020-01-JO</strain>
        <tissue evidence="2">Whole body</tissue>
    </source>
</reference>
<organism evidence="2 3">
    <name type="scientific">Hypothenemus hampei</name>
    <name type="common">Coffee berry borer</name>
    <dbReference type="NCBI Taxonomy" id="57062"/>
    <lineage>
        <taxon>Eukaryota</taxon>
        <taxon>Metazoa</taxon>
        <taxon>Ecdysozoa</taxon>
        <taxon>Arthropoda</taxon>
        <taxon>Hexapoda</taxon>
        <taxon>Insecta</taxon>
        <taxon>Pterygota</taxon>
        <taxon>Neoptera</taxon>
        <taxon>Endopterygota</taxon>
        <taxon>Coleoptera</taxon>
        <taxon>Polyphaga</taxon>
        <taxon>Cucujiformia</taxon>
        <taxon>Curculionidae</taxon>
        <taxon>Scolytinae</taxon>
        <taxon>Hypothenemus</taxon>
    </lineage>
</organism>
<name>A0ABD1FC45_HYPHA</name>
<dbReference type="InterPro" id="IPR009057">
    <property type="entry name" value="Homeodomain-like_sf"/>
</dbReference>
<evidence type="ECO:0000313" key="3">
    <source>
        <dbReference type="Proteomes" id="UP001566132"/>
    </source>
</evidence>
<dbReference type="SUPFAM" id="SSF46689">
    <property type="entry name" value="Homeodomain-like"/>
    <property type="match status" value="1"/>
</dbReference>
<sequence>MSRYVRKTDHGITNFNALVAAIKDVKLANKSIRSTAKSYNIPKSSLARYIQKASVEIEDISAVDDDELLKLVKRVASYATPFMVFSHEQEEALVAYIKRCCDHYYGLSISDLRLLVYQFAKKLMFSIPQAGKKIKLLAETGIILL</sequence>
<evidence type="ECO:0000256" key="1">
    <source>
        <dbReference type="ARBA" id="ARBA00004123"/>
    </source>
</evidence>
<keyword evidence="3" id="KW-1185">Reference proteome</keyword>